<keyword evidence="8" id="KW-1185">Reference proteome</keyword>
<evidence type="ECO:0000313" key="8">
    <source>
        <dbReference type="Proteomes" id="UP000219612"/>
    </source>
</evidence>
<dbReference type="InterPro" id="IPR003593">
    <property type="entry name" value="AAA+_ATPase"/>
</dbReference>
<dbReference type="GO" id="GO:0016887">
    <property type="term" value="F:ATP hydrolysis activity"/>
    <property type="evidence" value="ECO:0007669"/>
    <property type="project" value="InterPro"/>
</dbReference>
<accession>A0A285KTB5</accession>
<dbReference type="InterPro" id="IPR050319">
    <property type="entry name" value="ABC_transp_ATP-bind"/>
</dbReference>
<proteinExistence type="inferred from homology"/>
<dbReference type="GO" id="GO:0015833">
    <property type="term" value="P:peptide transport"/>
    <property type="evidence" value="ECO:0007669"/>
    <property type="project" value="InterPro"/>
</dbReference>
<keyword evidence="4" id="KW-0067">ATP-binding</keyword>
<dbReference type="Pfam" id="PF00005">
    <property type="entry name" value="ABC_tran"/>
    <property type="match status" value="1"/>
</dbReference>
<dbReference type="PANTHER" id="PTHR43776">
    <property type="entry name" value="TRANSPORT ATP-BINDING PROTEIN"/>
    <property type="match status" value="1"/>
</dbReference>
<evidence type="ECO:0000259" key="6">
    <source>
        <dbReference type="PROSITE" id="PS50893"/>
    </source>
</evidence>
<gene>
    <name evidence="7" type="ORF">SAMN05421748_15238</name>
</gene>
<dbReference type="Pfam" id="PF08352">
    <property type="entry name" value="oligo_HPY"/>
    <property type="match status" value="1"/>
</dbReference>
<evidence type="ECO:0000256" key="4">
    <source>
        <dbReference type="ARBA" id="ARBA00022840"/>
    </source>
</evidence>
<keyword evidence="2" id="KW-0813">Transport</keyword>
<keyword evidence="3" id="KW-0547">Nucleotide-binding</keyword>
<protein>
    <submittedName>
        <fullName evidence="7">Oligopeptide/dipeptide transporter, C-terminal region</fullName>
    </submittedName>
</protein>
<dbReference type="InterPro" id="IPR027417">
    <property type="entry name" value="P-loop_NTPase"/>
</dbReference>
<dbReference type="AlphaFoldDB" id="A0A285KTB5"/>
<dbReference type="InterPro" id="IPR013563">
    <property type="entry name" value="Oligopep_ABC_C"/>
</dbReference>
<feature type="region of interest" description="Disordered" evidence="5">
    <location>
        <begin position="1"/>
        <end position="63"/>
    </location>
</feature>
<dbReference type="PROSITE" id="PS00211">
    <property type="entry name" value="ABC_TRANSPORTER_1"/>
    <property type="match status" value="1"/>
</dbReference>
<evidence type="ECO:0000256" key="1">
    <source>
        <dbReference type="ARBA" id="ARBA00005417"/>
    </source>
</evidence>
<sequence>MTDSPRPDATRLASPAASADPGAARPASPAASADPGAARPASPAASTDPGAARPASPAAGASSGAPLVAAEGVGFSYRGGAPALTDVSLAVEAGRNVALVGESGAGKSTLLRLLLGLATPSTGTITFGGQPLTRGRLRDYRRSVQAVFQDPYSSLDPRHKIGRIVAEPLRGLGLGADPARVAEALDAVGLPADTASRYPHEFSGGQRQRIAIARAIVCHPKVLLADEPVSALDLTTRVRIVDLLSSLCADRDLTILLVSHDLGVVAELCQHTAVLERGRLVEQGGTSQVLGAPSHPYTRRLLSSVPRLPG</sequence>
<name>A0A285KTB5_9ACTN</name>
<dbReference type="SUPFAM" id="SSF52540">
    <property type="entry name" value="P-loop containing nucleoside triphosphate hydrolases"/>
    <property type="match status" value="1"/>
</dbReference>
<feature type="compositionally biased region" description="Low complexity" evidence="5">
    <location>
        <begin position="13"/>
        <end position="63"/>
    </location>
</feature>
<dbReference type="InterPro" id="IPR003439">
    <property type="entry name" value="ABC_transporter-like_ATP-bd"/>
</dbReference>
<evidence type="ECO:0000256" key="5">
    <source>
        <dbReference type="SAM" id="MobiDB-lite"/>
    </source>
</evidence>
<dbReference type="PANTHER" id="PTHR43776:SF7">
    <property type="entry name" value="D,D-DIPEPTIDE TRANSPORT ATP-BINDING PROTEIN DDPF-RELATED"/>
    <property type="match status" value="1"/>
</dbReference>
<dbReference type="CDD" id="cd03257">
    <property type="entry name" value="ABC_NikE_OppD_transporters"/>
    <property type="match status" value="1"/>
</dbReference>
<evidence type="ECO:0000256" key="3">
    <source>
        <dbReference type="ARBA" id="ARBA00022741"/>
    </source>
</evidence>
<dbReference type="GO" id="GO:0005524">
    <property type="term" value="F:ATP binding"/>
    <property type="evidence" value="ECO:0007669"/>
    <property type="project" value="UniProtKB-KW"/>
</dbReference>
<dbReference type="Proteomes" id="UP000219612">
    <property type="component" value="Unassembled WGS sequence"/>
</dbReference>
<evidence type="ECO:0000313" key="7">
    <source>
        <dbReference type="EMBL" id="SNY74646.1"/>
    </source>
</evidence>
<dbReference type="Gene3D" id="3.40.50.300">
    <property type="entry name" value="P-loop containing nucleotide triphosphate hydrolases"/>
    <property type="match status" value="1"/>
</dbReference>
<evidence type="ECO:0000256" key="2">
    <source>
        <dbReference type="ARBA" id="ARBA00022448"/>
    </source>
</evidence>
<dbReference type="GO" id="GO:0055085">
    <property type="term" value="P:transmembrane transport"/>
    <property type="evidence" value="ECO:0007669"/>
    <property type="project" value="UniProtKB-ARBA"/>
</dbReference>
<dbReference type="InterPro" id="IPR017871">
    <property type="entry name" value="ABC_transporter-like_CS"/>
</dbReference>
<dbReference type="RefSeq" id="WP_245924004.1">
    <property type="nucleotide sequence ID" value="NZ_OBDY01000052.1"/>
</dbReference>
<comment type="similarity">
    <text evidence="1">Belongs to the ABC transporter superfamily.</text>
</comment>
<reference evidence="7 8" key="1">
    <citation type="submission" date="2017-09" db="EMBL/GenBank/DDBJ databases">
        <authorList>
            <person name="Ehlers B."/>
            <person name="Leendertz F.H."/>
        </authorList>
    </citation>
    <scope>NUCLEOTIDE SEQUENCE [LARGE SCALE GENOMIC DNA]</scope>
    <source>
        <strain evidence="7 8">CGMCC 4.6857</strain>
    </source>
</reference>
<feature type="domain" description="ABC transporter" evidence="6">
    <location>
        <begin position="68"/>
        <end position="302"/>
    </location>
</feature>
<dbReference type="EMBL" id="OBDY01000052">
    <property type="protein sequence ID" value="SNY74646.1"/>
    <property type="molecule type" value="Genomic_DNA"/>
</dbReference>
<dbReference type="SMART" id="SM00382">
    <property type="entry name" value="AAA"/>
    <property type="match status" value="1"/>
</dbReference>
<organism evidence="7 8">
    <name type="scientific">Paractinoplanes atraurantiacus</name>
    <dbReference type="NCBI Taxonomy" id="1036182"/>
    <lineage>
        <taxon>Bacteria</taxon>
        <taxon>Bacillati</taxon>
        <taxon>Actinomycetota</taxon>
        <taxon>Actinomycetes</taxon>
        <taxon>Micromonosporales</taxon>
        <taxon>Micromonosporaceae</taxon>
        <taxon>Paractinoplanes</taxon>
    </lineage>
</organism>
<dbReference type="PROSITE" id="PS50893">
    <property type="entry name" value="ABC_TRANSPORTER_2"/>
    <property type="match status" value="1"/>
</dbReference>